<evidence type="ECO:0000313" key="1">
    <source>
        <dbReference type="EMBL" id="KAL1139641.1"/>
    </source>
</evidence>
<sequence length="183" mass="21126">MASKCRNVFHKNKKQETTEIGCACSQTERDTREGEDLTLECRFSPQLTNMQPAYFWWRTNRQDHDNVAIQETPLDLAYKQRRVPAGPSTVPELTGKHGKAFAREMLKLFLATIYFPLPLPGYEKWMRAAVSTCTVDKWDLKLETTDDGRPTRYFLISYFYQLNLRERGCPGGFPVMLCTLSVS</sequence>
<evidence type="ECO:0008006" key="3">
    <source>
        <dbReference type="Google" id="ProtNLM"/>
    </source>
</evidence>
<keyword evidence="2" id="KW-1185">Reference proteome</keyword>
<comment type="caution">
    <text evidence="1">The sequence shown here is derived from an EMBL/GenBank/DDBJ whole genome shotgun (WGS) entry which is preliminary data.</text>
</comment>
<accession>A0ABD0YV57</accession>
<proteinExistence type="predicted"/>
<dbReference type="Proteomes" id="UP001558652">
    <property type="component" value="Unassembled WGS sequence"/>
</dbReference>
<protein>
    <recommendedName>
        <fullName evidence="3">Ig-like domain-containing protein</fullName>
    </recommendedName>
</protein>
<name>A0ABD0YV57_9HEMI</name>
<dbReference type="AlphaFoldDB" id="A0ABD0YV57"/>
<organism evidence="1 2">
    <name type="scientific">Ranatra chinensis</name>
    <dbReference type="NCBI Taxonomy" id="642074"/>
    <lineage>
        <taxon>Eukaryota</taxon>
        <taxon>Metazoa</taxon>
        <taxon>Ecdysozoa</taxon>
        <taxon>Arthropoda</taxon>
        <taxon>Hexapoda</taxon>
        <taxon>Insecta</taxon>
        <taxon>Pterygota</taxon>
        <taxon>Neoptera</taxon>
        <taxon>Paraneoptera</taxon>
        <taxon>Hemiptera</taxon>
        <taxon>Heteroptera</taxon>
        <taxon>Panheteroptera</taxon>
        <taxon>Nepomorpha</taxon>
        <taxon>Nepidae</taxon>
        <taxon>Ranatrinae</taxon>
        <taxon>Ranatra</taxon>
    </lineage>
</organism>
<gene>
    <name evidence="1" type="ORF">AAG570_006619</name>
</gene>
<reference evidence="1 2" key="1">
    <citation type="submission" date="2024-07" db="EMBL/GenBank/DDBJ databases">
        <title>Chromosome-level genome assembly of the water stick insect Ranatra chinensis (Heteroptera: Nepidae).</title>
        <authorList>
            <person name="Liu X."/>
        </authorList>
    </citation>
    <scope>NUCLEOTIDE SEQUENCE [LARGE SCALE GENOMIC DNA]</scope>
    <source>
        <strain evidence="1">Cailab_2021Rc</strain>
        <tissue evidence="1">Muscle</tissue>
    </source>
</reference>
<evidence type="ECO:0000313" key="2">
    <source>
        <dbReference type="Proteomes" id="UP001558652"/>
    </source>
</evidence>
<dbReference type="EMBL" id="JBFDAA010000002">
    <property type="protein sequence ID" value="KAL1139641.1"/>
    <property type="molecule type" value="Genomic_DNA"/>
</dbReference>